<dbReference type="InterPro" id="IPR051527">
    <property type="entry name" value="KLR_subfamily_B"/>
</dbReference>
<keyword evidence="3" id="KW-0735">Signal-anchor</keyword>
<dbReference type="SUPFAM" id="SSF56436">
    <property type="entry name" value="C-type lectin-like"/>
    <property type="match status" value="1"/>
</dbReference>
<reference evidence="8 9" key="1">
    <citation type="submission" date="2017-10" db="EMBL/GenBank/DDBJ databases">
        <title>A new Pekin duck reference genome.</title>
        <authorList>
            <person name="Hou Z.-C."/>
            <person name="Zhou Z.-K."/>
            <person name="Zhu F."/>
            <person name="Hou S.-S."/>
        </authorList>
    </citation>
    <scope>NUCLEOTIDE SEQUENCE [LARGE SCALE GENOMIC DNA]</scope>
</reference>
<dbReference type="InterPro" id="IPR016186">
    <property type="entry name" value="C-type_lectin-like/link_sf"/>
</dbReference>
<dbReference type="Proteomes" id="UP000016666">
    <property type="component" value="Chromosome 1"/>
</dbReference>
<evidence type="ECO:0000313" key="8">
    <source>
        <dbReference type="Ensembl" id="ENSAPLP00000021413.1"/>
    </source>
</evidence>
<dbReference type="GeneTree" id="ENSGT00960000189377"/>
<feature type="transmembrane region" description="Helical" evidence="6">
    <location>
        <begin position="115"/>
        <end position="136"/>
    </location>
</feature>
<evidence type="ECO:0000256" key="5">
    <source>
        <dbReference type="ARBA" id="ARBA00023157"/>
    </source>
</evidence>
<dbReference type="CDD" id="cd03593">
    <property type="entry name" value="CLECT_NK_receptors_like"/>
    <property type="match status" value="1"/>
</dbReference>
<dbReference type="AlphaFoldDB" id="A0A493T6T4"/>
<dbReference type="InterPro" id="IPR016187">
    <property type="entry name" value="CTDL_fold"/>
</dbReference>
<dbReference type="GO" id="GO:0042269">
    <property type="term" value="P:regulation of natural killer cell mediated cytotoxicity"/>
    <property type="evidence" value="ECO:0007669"/>
    <property type="project" value="TreeGrafter"/>
</dbReference>
<name>A0A493T6T4_ANAPP</name>
<evidence type="ECO:0000256" key="1">
    <source>
        <dbReference type="ARBA" id="ARBA00004606"/>
    </source>
</evidence>
<reference evidence="8" key="2">
    <citation type="submission" date="2025-08" db="UniProtKB">
        <authorList>
            <consortium name="Ensembl"/>
        </authorList>
    </citation>
    <scope>IDENTIFICATION</scope>
</reference>
<dbReference type="Gene3D" id="3.10.100.10">
    <property type="entry name" value="Mannose-Binding Protein A, subunit A"/>
    <property type="match status" value="1"/>
</dbReference>
<proteinExistence type="predicted"/>
<sequence length="332" mass="38099">MTEERKNFLLRKQRRVVTSPLQQRTFQQQQRKKKDVGIRMSENLIYADLNLTESNRSRLQKDINVQDSTYAELNVQSLDTSIIASCASSVPSGQTDITNFKDSRSGKNCCSRTRIGILIAVIILLLVIGVGLTLLYHPTTRSSQDRETFSITYDKAQDCPQHWKRNGEKCYFFSRTTERKNWTAFHDECTGMHSELVTIDNKKELDYLISQSMSDYYLLGLRYNESKKKWEWINGKEHSTDIFNITGPHDYFCTVVGFGEVSTAPCCETSTTKNMCEKGASISEKAEEEQQTTDSNTLPSLEHSLLKQVSKTGWMSLWKSLNFYTLGTWMTC</sequence>
<dbReference type="GO" id="GO:0030246">
    <property type="term" value="F:carbohydrate binding"/>
    <property type="evidence" value="ECO:0007669"/>
    <property type="project" value="UniProtKB-KW"/>
</dbReference>
<accession>A0A493T6T4</accession>
<protein>
    <recommendedName>
        <fullName evidence="7">C-type lectin domain-containing protein</fullName>
    </recommendedName>
</protein>
<keyword evidence="5" id="KW-1015">Disulfide bond</keyword>
<dbReference type="GO" id="GO:0009986">
    <property type="term" value="C:cell surface"/>
    <property type="evidence" value="ECO:0007669"/>
    <property type="project" value="TreeGrafter"/>
</dbReference>
<keyword evidence="6" id="KW-0472">Membrane</keyword>
<keyword evidence="4 6" id="KW-1133">Transmembrane helix</keyword>
<dbReference type="OMA" id="VCLILMY"/>
<feature type="domain" description="C-type lectin" evidence="7">
    <location>
        <begin position="166"/>
        <end position="266"/>
    </location>
</feature>
<dbReference type="GO" id="GO:0038023">
    <property type="term" value="F:signaling receptor activity"/>
    <property type="evidence" value="ECO:0007669"/>
    <property type="project" value="TreeGrafter"/>
</dbReference>
<evidence type="ECO:0000256" key="6">
    <source>
        <dbReference type="SAM" id="Phobius"/>
    </source>
</evidence>
<comment type="subcellular location">
    <subcellularLocation>
        <location evidence="1">Membrane</location>
        <topology evidence="1">Single-pass type II membrane protein</topology>
    </subcellularLocation>
</comment>
<reference evidence="8" key="3">
    <citation type="submission" date="2025-09" db="UniProtKB">
        <authorList>
            <consortium name="Ensembl"/>
        </authorList>
    </citation>
    <scope>IDENTIFICATION</scope>
</reference>
<keyword evidence="9" id="KW-1185">Reference proteome</keyword>
<dbReference type="PROSITE" id="PS50041">
    <property type="entry name" value="C_TYPE_LECTIN_2"/>
    <property type="match status" value="1"/>
</dbReference>
<dbReference type="InterPro" id="IPR001304">
    <property type="entry name" value="C-type_lectin-like"/>
</dbReference>
<evidence type="ECO:0000256" key="3">
    <source>
        <dbReference type="ARBA" id="ARBA00022968"/>
    </source>
</evidence>
<evidence type="ECO:0000256" key="2">
    <source>
        <dbReference type="ARBA" id="ARBA00022734"/>
    </source>
</evidence>
<dbReference type="Ensembl" id="ENSAPLT00000034476.1">
    <property type="protein sequence ID" value="ENSAPLP00000021413.1"/>
    <property type="gene ID" value="ENSAPLG00000016690.1"/>
</dbReference>
<dbReference type="SMART" id="SM00034">
    <property type="entry name" value="CLECT"/>
    <property type="match status" value="1"/>
</dbReference>
<evidence type="ECO:0000259" key="7">
    <source>
        <dbReference type="PROSITE" id="PS50041"/>
    </source>
</evidence>
<keyword evidence="6" id="KW-0812">Transmembrane</keyword>
<dbReference type="InterPro" id="IPR033992">
    <property type="entry name" value="NKR-like_CTLD"/>
</dbReference>
<organism evidence="8 9">
    <name type="scientific">Anas platyrhynchos platyrhynchos</name>
    <name type="common">Northern mallard</name>
    <dbReference type="NCBI Taxonomy" id="8840"/>
    <lineage>
        <taxon>Eukaryota</taxon>
        <taxon>Metazoa</taxon>
        <taxon>Chordata</taxon>
        <taxon>Craniata</taxon>
        <taxon>Vertebrata</taxon>
        <taxon>Euteleostomi</taxon>
        <taxon>Archelosauria</taxon>
        <taxon>Archosauria</taxon>
        <taxon>Dinosauria</taxon>
        <taxon>Saurischia</taxon>
        <taxon>Theropoda</taxon>
        <taxon>Coelurosauria</taxon>
        <taxon>Aves</taxon>
        <taxon>Neognathae</taxon>
        <taxon>Galloanserae</taxon>
        <taxon>Anseriformes</taxon>
        <taxon>Anatidae</taxon>
        <taxon>Anatinae</taxon>
        <taxon>Anas</taxon>
    </lineage>
</organism>
<dbReference type="GO" id="GO:0005886">
    <property type="term" value="C:plasma membrane"/>
    <property type="evidence" value="ECO:0007669"/>
    <property type="project" value="TreeGrafter"/>
</dbReference>
<evidence type="ECO:0000313" key="9">
    <source>
        <dbReference type="Proteomes" id="UP000016666"/>
    </source>
</evidence>
<evidence type="ECO:0000256" key="4">
    <source>
        <dbReference type="ARBA" id="ARBA00022989"/>
    </source>
</evidence>
<keyword evidence="2" id="KW-0430">Lectin</keyword>
<dbReference type="Pfam" id="PF00059">
    <property type="entry name" value="Lectin_C"/>
    <property type="match status" value="1"/>
</dbReference>
<dbReference type="PANTHER" id="PTHR46784:SF1">
    <property type="entry name" value="KILLER CELL LECTIN-LIKE RECEPTOR SUBFAMILY B MEMBER 1"/>
    <property type="match status" value="1"/>
</dbReference>
<dbReference type="PANTHER" id="PTHR46784">
    <property type="entry name" value="KILLER CELL LECTIN-LIKE RECEPTOR SUBFAMILY B MEMBER 1"/>
    <property type="match status" value="1"/>
</dbReference>